<dbReference type="InterPro" id="IPR013780">
    <property type="entry name" value="Glyco_hydro_b"/>
</dbReference>
<dbReference type="RefSeq" id="XP_035350392.1">
    <property type="nucleotide sequence ID" value="XM_035494499.1"/>
</dbReference>
<reference evidence="20" key="1">
    <citation type="submission" date="2020-06" db="EMBL/GenBank/DDBJ databases">
        <title>A chromosome-scale genome assembly of Talaromyces rugulosus W13939.</title>
        <authorList>
            <person name="Wang B."/>
            <person name="Guo L."/>
            <person name="Ye K."/>
            <person name="Wang L."/>
        </authorList>
    </citation>
    <scope>NUCLEOTIDE SEQUENCE [LARGE SCALE GENOMIC DNA]</scope>
    <source>
        <strain evidence="20">W13939</strain>
    </source>
</reference>
<dbReference type="PANTHER" id="PTHR10357:SF215">
    <property type="entry name" value="ALPHA-AMYLASE 1"/>
    <property type="match status" value="1"/>
</dbReference>
<protein>
    <recommendedName>
        <fullName evidence="4">alpha-amylase</fullName>
        <ecNumber evidence="4">3.2.1.1</ecNumber>
    </recommendedName>
</protein>
<dbReference type="Pfam" id="PF09260">
    <property type="entry name" value="A_amylase_dom_C"/>
    <property type="match status" value="1"/>
</dbReference>
<feature type="signal peptide" evidence="17">
    <location>
        <begin position="1"/>
        <end position="21"/>
    </location>
</feature>
<evidence type="ECO:0000256" key="4">
    <source>
        <dbReference type="ARBA" id="ARBA00012595"/>
    </source>
</evidence>
<keyword evidence="11" id="KW-0119">Carbohydrate metabolism</keyword>
<feature type="binding site" evidence="16">
    <location>
        <position position="104"/>
    </location>
    <ligand>
        <name>substrate</name>
    </ligand>
</feature>
<dbReference type="AlphaFoldDB" id="A0A7H8RDZ3"/>
<dbReference type="GO" id="GO:0005509">
    <property type="term" value="F:calcium ion binding"/>
    <property type="evidence" value="ECO:0007669"/>
    <property type="project" value="InterPro"/>
</dbReference>
<keyword evidence="10" id="KW-0325">Glycoprotein</keyword>
<feature type="active site" description="Proton donor" evidence="13">
    <location>
        <position position="251"/>
    </location>
</feature>
<feature type="disulfide bond" evidence="15">
    <location>
        <begin position="261"/>
        <end position="304"/>
    </location>
</feature>
<dbReference type="Pfam" id="PF00128">
    <property type="entry name" value="Alpha-amylase"/>
    <property type="match status" value="1"/>
</dbReference>
<dbReference type="Proteomes" id="UP000509510">
    <property type="component" value="Chromosome VI"/>
</dbReference>
<evidence type="ECO:0000256" key="12">
    <source>
        <dbReference type="ARBA" id="ARBA00023295"/>
    </source>
</evidence>
<evidence type="ECO:0000256" key="6">
    <source>
        <dbReference type="ARBA" id="ARBA00022729"/>
    </source>
</evidence>
<evidence type="ECO:0000256" key="11">
    <source>
        <dbReference type="ARBA" id="ARBA00023277"/>
    </source>
</evidence>
<dbReference type="InterPro" id="IPR017853">
    <property type="entry name" value="GH"/>
</dbReference>
<evidence type="ECO:0000256" key="16">
    <source>
        <dbReference type="PIRSR" id="PIRSR001024-5"/>
    </source>
</evidence>
<dbReference type="Gene3D" id="2.60.40.1180">
    <property type="entry name" value="Golgi alpha-mannosidase II"/>
    <property type="match status" value="1"/>
</dbReference>
<feature type="disulfide bond" evidence="15">
    <location>
        <begin position="51"/>
        <end position="59"/>
    </location>
</feature>
<dbReference type="InterPro" id="IPR006047">
    <property type="entry name" value="GH13_cat_dom"/>
</dbReference>
<feature type="active site" description="Nucleophile" evidence="13">
    <location>
        <position position="227"/>
    </location>
</feature>
<dbReference type="Gene3D" id="3.20.20.80">
    <property type="entry name" value="Glycosidases"/>
    <property type="match status" value="1"/>
</dbReference>
<proteinExistence type="inferred from homology"/>
<feature type="binding site" evidence="16">
    <location>
        <position position="225"/>
    </location>
    <ligand>
        <name>substrate</name>
    </ligand>
</feature>
<comment type="cofactor">
    <cofactor evidence="2">
        <name>Ca(2+)</name>
        <dbReference type="ChEBI" id="CHEBI:29108"/>
    </cofactor>
</comment>
<gene>
    <name evidence="19" type="ORF">TRUGW13939_11391</name>
</gene>
<evidence type="ECO:0000256" key="2">
    <source>
        <dbReference type="ARBA" id="ARBA00001913"/>
    </source>
</evidence>
<comment type="similarity">
    <text evidence="3">Belongs to the glycosyl hydrolase 13 family.</text>
</comment>
<dbReference type="SUPFAM" id="SSF51011">
    <property type="entry name" value="Glycosyl hydrolase domain"/>
    <property type="match status" value="1"/>
</dbReference>
<evidence type="ECO:0000256" key="10">
    <source>
        <dbReference type="ARBA" id="ARBA00023180"/>
    </source>
</evidence>
<dbReference type="EC" id="3.2.1.1" evidence="4"/>
<keyword evidence="5" id="KW-0479">Metal-binding</keyword>
<dbReference type="SUPFAM" id="SSF51445">
    <property type="entry name" value="(Trans)glycosidases"/>
    <property type="match status" value="1"/>
</dbReference>
<evidence type="ECO:0000256" key="15">
    <source>
        <dbReference type="PIRSR" id="PIRSR001024-4"/>
    </source>
</evidence>
<dbReference type="GeneID" id="55998869"/>
<keyword evidence="6 17" id="KW-0732">Signal</keyword>
<dbReference type="SMART" id="SM00642">
    <property type="entry name" value="Aamy"/>
    <property type="match status" value="1"/>
</dbReference>
<evidence type="ECO:0000256" key="3">
    <source>
        <dbReference type="ARBA" id="ARBA00008061"/>
    </source>
</evidence>
<name>A0A7H8RDZ3_TALRU</name>
<evidence type="ECO:0000256" key="13">
    <source>
        <dbReference type="PIRSR" id="PIRSR001024-1"/>
    </source>
</evidence>
<dbReference type="EMBL" id="CP055903">
    <property type="protein sequence ID" value="QKX64218.1"/>
    <property type="molecule type" value="Genomic_DNA"/>
</dbReference>
<feature type="binding site" evidence="16">
    <location>
        <position position="255"/>
    </location>
    <ligand>
        <name>substrate</name>
    </ligand>
</feature>
<keyword evidence="20" id="KW-1185">Reference proteome</keyword>
<dbReference type="InterPro" id="IPR013777">
    <property type="entry name" value="A-amylase-like"/>
</dbReference>
<dbReference type="KEGG" id="trg:TRUGW13939_11391"/>
<feature type="chain" id="PRO_5028904069" description="alpha-amylase" evidence="17">
    <location>
        <begin position="22"/>
        <end position="497"/>
    </location>
</feature>
<accession>A0A7H8RDZ3</accession>
<dbReference type="CDD" id="cd11319">
    <property type="entry name" value="AmyAc_euk_AmyA"/>
    <property type="match status" value="1"/>
</dbReference>
<dbReference type="FunFam" id="3.20.20.80:FF:000120">
    <property type="entry name" value="Alpha-amylase A"/>
    <property type="match status" value="1"/>
</dbReference>
<dbReference type="OrthoDB" id="204980at2759"/>
<evidence type="ECO:0000259" key="18">
    <source>
        <dbReference type="SMART" id="SM00642"/>
    </source>
</evidence>
<feature type="site" description="Transition state stabilizer" evidence="14">
    <location>
        <position position="318"/>
    </location>
</feature>
<evidence type="ECO:0000256" key="9">
    <source>
        <dbReference type="ARBA" id="ARBA00023157"/>
    </source>
</evidence>
<evidence type="ECO:0000256" key="5">
    <source>
        <dbReference type="ARBA" id="ARBA00022723"/>
    </source>
</evidence>
<organism evidence="19 20">
    <name type="scientific">Talaromyces rugulosus</name>
    <name type="common">Penicillium rugulosum</name>
    <dbReference type="NCBI Taxonomy" id="121627"/>
    <lineage>
        <taxon>Eukaryota</taxon>
        <taxon>Fungi</taxon>
        <taxon>Dikarya</taxon>
        <taxon>Ascomycota</taxon>
        <taxon>Pezizomycotina</taxon>
        <taxon>Eurotiomycetes</taxon>
        <taxon>Eurotiomycetidae</taxon>
        <taxon>Eurotiales</taxon>
        <taxon>Trichocomaceae</taxon>
        <taxon>Talaromyces</taxon>
        <taxon>Talaromyces sect. Islandici</taxon>
    </lineage>
</organism>
<keyword evidence="7" id="KW-0378">Hydrolase</keyword>
<dbReference type="GO" id="GO:0016052">
    <property type="term" value="P:carbohydrate catabolic process"/>
    <property type="evidence" value="ECO:0007669"/>
    <property type="project" value="InterPro"/>
</dbReference>
<feature type="binding site" evidence="16">
    <location>
        <position position="365"/>
    </location>
    <ligand>
        <name>substrate</name>
    </ligand>
</feature>
<keyword evidence="9 15" id="KW-1015">Disulfide bond</keyword>
<sequence length="497" mass="53903">MKLSLLGGTTAVALLSGVANAATPDDWRSQSIYFLLTDRFARADNSTTATCNTEDGIYCGGSWQGVINQLDYIQGMGFTAIWISPVTGQLTEVTSDGSSYHGYWQQDIYALNENFGTSDDLNDLASALHDRGMYLMVDVVANHMGYAGDPTTVDYSVFNPFNSQDYFHPYCALTDYTNQTMTEECWMGDDTVCLPDLDTESTSVQDIWFSWIGDLVANYSIDGIRIDTVAEVSKDFWATYNEKAGVYAVGEVDNGDVTYACPYQTALDGILNYPTYFPLVRAFESSSGSISELADMINSVKSDCTDTNLLGSFSENHDNPRFASYTQDLALAKNVLTYTILADGIPIIYAGQEQHYDGAEDPANREATWLSGYNTTSELYTWVAKMNKIRSFAIKSDDGYTTYNNYPIYQDDNNLGMRKGSNGSQIITVVSNLGADGGQTTLTVSGGGYTAGTVLTELITCTSVTVGDGGDISVSLDSGLPSVLYPASKLNGTGSPC</sequence>
<keyword evidence="12" id="KW-0326">Glycosidase</keyword>
<feature type="binding site" evidence="16">
    <location>
        <position position="318"/>
    </location>
    <ligand>
        <name>substrate</name>
    </ligand>
</feature>
<dbReference type="InterPro" id="IPR015340">
    <property type="entry name" value="A_amylase_C_dom"/>
</dbReference>
<feature type="binding site" evidence="16">
    <location>
        <position position="143"/>
    </location>
    <ligand>
        <name>substrate</name>
    </ligand>
</feature>
<dbReference type="PIRSF" id="PIRSF001024">
    <property type="entry name" value="Alph-amyl_fung"/>
    <property type="match status" value="1"/>
</dbReference>
<dbReference type="GO" id="GO:0004556">
    <property type="term" value="F:alpha-amylase activity"/>
    <property type="evidence" value="ECO:0007669"/>
    <property type="project" value="UniProtKB-EC"/>
</dbReference>
<evidence type="ECO:0000256" key="14">
    <source>
        <dbReference type="PIRSR" id="PIRSR001024-2"/>
    </source>
</evidence>
<evidence type="ECO:0000313" key="20">
    <source>
        <dbReference type="Proteomes" id="UP000509510"/>
    </source>
</evidence>
<evidence type="ECO:0000256" key="8">
    <source>
        <dbReference type="ARBA" id="ARBA00022837"/>
    </source>
</evidence>
<feature type="disulfide bond" evidence="15">
    <location>
        <begin position="171"/>
        <end position="185"/>
    </location>
</feature>
<keyword evidence="8" id="KW-0106">Calcium</keyword>
<dbReference type="PANTHER" id="PTHR10357">
    <property type="entry name" value="ALPHA-AMYLASE FAMILY MEMBER"/>
    <property type="match status" value="1"/>
</dbReference>
<evidence type="ECO:0000256" key="1">
    <source>
        <dbReference type="ARBA" id="ARBA00000548"/>
    </source>
</evidence>
<comment type="catalytic activity">
    <reaction evidence="1">
        <text>Endohydrolysis of (1-&gt;4)-alpha-D-glucosidic linkages in polysaccharides containing three or more (1-&gt;4)-alpha-linked D-glucose units.</text>
        <dbReference type="EC" id="3.2.1.1"/>
    </reaction>
</comment>
<evidence type="ECO:0000256" key="17">
    <source>
        <dbReference type="SAM" id="SignalP"/>
    </source>
</evidence>
<evidence type="ECO:0000256" key="7">
    <source>
        <dbReference type="ARBA" id="ARBA00022801"/>
    </source>
</evidence>
<evidence type="ECO:0000313" key="19">
    <source>
        <dbReference type="EMBL" id="QKX64218.1"/>
    </source>
</evidence>
<feature type="domain" description="Glycosyl hydrolase family 13 catalytic" evidence="18">
    <location>
        <begin position="34"/>
        <end position="390"/>
    </location>
</feature>